<keyword evidence="3" id="KW-1185">Reference proteome</keyword>
<accession>A0ABR2N4B0</accession>
<keyword evidence="1" id="KW-0472">Membrane</keyword>
<keyword evidence="1" id="KW-0812">Transmembrane</keyword>
<dbReference type="Pfam" id="PF11204">
    <property type="entry name" value="DUF2985"/>
    <property type="match status" value="1"/>
</dbReference>
<evidence type="ECO:0000313" key="3">
    <source>
        <dbReference type="Proteomes" id="UP001412067"/>
    </source>
</evidence>
<proteinExistence type="predicted"/>
<dbReference type="PANTHER" id="PTHR31045:SF30">
    <property type="entry name" value="PLAC8 FAMILY PROTEIN"/>
    <property type="match status" value="1"/>
</dbReference>
<dbReference type="InterPro" id="IPR021369">
    <property type="entry name" value="DUF2985"/>
</dbReference>
<keyword evidence="1" id="KW-1133">Transmembrane helix</keyword>
<feature type="transmembrane region" description="Helical" evidence="1">
    <location>
        <begin position="56"/>
        <end position="78"/>
    </location>
</feature>
<gene>
    <name evidence="2" type="ORF">KSP40_PGU022794</name>
</gene>
<dbReference type="EMBL" id="JBBWWR010000001">
    <property type="protein sequence ID" value="KAK8970973.1"/>
    <property type="molecule type" value="Genomic_DNA"/>
</dbReference>
<protein>
    <submittedName>
        <fullName evidence="2">Uncharacterized protein</fullName>
    </submittedName>
</protein>
<evidence type="ECO:0000256" key="1">
    <source>
        <dbReference type="SAM" id="Phobius"/>
    </source>
</evidence>
<dbReference type="PANTHER" id="PTHR31045">
    <property type="entry name" value="PLAC8 FAMILY PROTEIN-RELATED"/>
    <property type="match status" value="1"/>
</dbReference>
<comment type="caution">
    <text evidence="2">The sequence shown here is derived from an EMBL/GenBank/DDBJ whole genome shotgun (WGS) entry which is preliminary data.</text>
</comment>
<sequence length="161" mass="19183">MVSVESSNCSAEIQEERRWKTPKDYNHFSMFNEKINWEFLWNMMKTWITKPMNTALLFWIISVVISRAILFMVMTEMLNGLLPKKSQRDAWFEVNNQILNALFTLMCLYQHQNRFLHLYRIDVLSLRATYCKNGMLKPNERAHISTETDEESQIQKGSSFM</sequence>
<organism evidence="2 3">
    <name type="scientific">Platanthera guangdongensis</name>
    <dbReference type="NCBI Taxonomy" id="2320717"/>
    <lineage>
        <taxon>Eukaryota</taxon>
        <taxon>Viridiplantae</taxon>
        <taxon>Streptophyta</taxon>
        <taxon>Embryophyta</taxon>
        <taxon>Tracheophyta</taxon>
        <taxon>Spermatophyta</taxon>
        <taxon>Magnoliopsida</taxon>
        <taxon>Liliopsida</taxon>
        <taxon>Asparagales</taxon>
        <taxon>Orchidaceae</taxon>
        <taxon>Orchidoideae</taxon>
        <taxon>Orchideae</taxon>
        <taxon>Orchidinae</taxon>
        <taxon>Platanthera</taxon>
    </lineage>
</organism>
<dbReference type="Proteomes" id="UP001412067">
    <property type="component" value="Unassembled WGS sequence"/>
</dbReference>
<name>A0ABR2N4B0_9ASPA</name>
<evidence type="ECO:0000313" key="2">
    <source>
        <dbReference type="EMBL" id="KAK8970973.1"/>
    </source>
</evidence>
<reference evidence="2 3" key="1">
    <citation type="journal article" date="2022" name="Nat. Plants">
        <title>Genomes of leafy and leafless Platanthera orchids illuminate the evolution of mycoheterotrophy.</title>
        <authorList>
            <person name="Li M.H."/>
            <person name="Liu K.W."/>
            <person name="Li Z."/>
            <person name="Lu H.C."/>
            <person name="Ye Q.L."/>
            <person name="Zhang D."/>
            <person name="Wang J.Y."/>
            <person name="Li Y.F."/>
            <person name="Zhong Z.M."/>
            <person name="Liu X."/>
            <person name="Yu X."/>
            <person name="Liu D.K."/>
            <person name="Tu X.D."/>
            <person name="Liu B."/>
            <person name="Hao Y."/>
            <person name="Liao X.Y."/>
            <person name="Jiang Y.T."/>
            <person name="Sun W.H."/>
            <person name="Chen J."/>
            <person name="Chen Y.Q."/>
            <person name="Ai Y."/>
            <person name="Zhai J.W."/>
            <person name="Wu S.S."/>
            <person name="Zhou Z."/>
            <person name="Hsiao Y.Y."/>
            <person name="Wu W.L."/>
            <person name="Chen Y.Y."/>
            <person name="Lin Y.F."/>
            <person name="Hsu J.L."/>
            <person name="Li C.Y."/>
            <person name="Wang Z.W."/>
            <person name="Zhao X."/>
            <person name="Zhong W.Y."/>
            <person name="Ma X.K."/>
            <person name="Ma L."/>
            <person name="Huang J."/>
            <person name="Chen G.Z."/>
            <person name="Huang M.Z."/>
            <person name="Huang L."/>
            <person name="Peng D.H."/>
            <person name="Luo Y.B."/>
            <person name="Zou S.Q."/>
            <person name="Chen S.P."/>
            <person name="Lan S."/>
            <person name="Tsai W.C."/>
            <person name="Van de Peer Y."/>
            <person name="Liu Z.J."/>
        </authorList>
    </citation>
    <scope>NUCLEOTIDE SEQUENCE [LARGE SCALE GENOMIC DNA]</scope>
    <source>
        <strain evidence="2">Lor288</strain>
    </source>
</reference>